<comment type="caution">
    <text evidence="2">The sequence shown here is derived from an EMBL/GenBank/DDBJ whole genome shotgun (WGS) entry which is preliminary data.</text>
</comment>
<protein>
    <submittedName>
        <fullName evidence="2">Uncharacterized protein</fullName>
    </submittedName>
</protein>
<name>A0A433QUA1_9FUNG</name>
<dbReference type="EMBL" id="RBNJ01001268">
    <property type="protein sequence ID" value="RUS33372.1"/>
    <property type="molecule type" value="Genomic_DNA"/>
</dbReference>
<gene>
    <name evidence="2" type="ORF">BC938DRAFT_471986</name>
</gene>
<organism evidence="2 3">
    <name type="scientific">Jimgerdemannia flammicorona</name>
    <dbReference type="NCBI Taxonomy" id="994334"/>
    <lineage>
        <taxon>Eukaryota</taxon>
        <taxon>Fungi</taxon>
        <taxon>Fungi incertae sedis</taxon>
        <taxon>Mucoromycota</taxon>
        <taxon>Mucoromycotina</taxon>
        <taxon>Endogonomycetes</taxon>
        <taxon>Endogonales</taxon>
        <taxon>Endogonaceae</taxon>
        <taxon>Jimgerdemannia</taxon>
    </lineage>
</organism>
<reference evidence="2 3" key="1">
    <citation type="journal article" date="2018" name="New Phytol.">
        <title>Phylogenomics of Endogonaceae and evolution of mycorrhizas within Mucoromycota.</title>
        <authorList>
            <person name="Chang Y."/>
            <person name="Desiro A."/>
            <person name="Na H."/>
            <person name="Sandor L."/>
            <person name="Lipzen A."/>
            <person name="Clum A."/>
            <person name="Barry K."/>
            <person name="Grigoriev I.V."/>
            <person name="Martin F.M."/>
            <person name="Stajich J.E."/>
            <person name="Smith M.E."/>
            <person name="Bonito G."/>
            <person name="Spatafora J.W."/>
        </authorList>
    </citation>
    <scope>NUCLEOTIDE SEQUENCE [LARGE SCALE GENOMIC DNA]</scope>
    <source>
        <strain evidence="2 3">AD002</strain>
    </source>
</reference>
<evidence type="ECO:0000313" key="2">
    <source>
        <dbReference type="EMBL" id="RUS33372.1"/>
    </source>
</evidence>
<keyword evidence="3" id="KW-1185">Reference proteome</keyword>
<dbReference type="Proteomes" id="UP000274822">
    <property type="component" value="Unassembled WGS sequence"/>
</dbReference>
<evidence type="ECO:0000313" key="3">
    <source>
        <dbReference type="Proteomes" id="UP000274822"/>
    </source>
</evidence>
<proteinExistence type="predicted"/>
<feature type="region of interest" description="Disordered" evidence="1">
    <location>
        <begin position="1"/>
        <end position="32"/>
    </location>
</feature>
<accession>A0A433QUA1</accession>
<evidence type="ECO:0000256" key="1">
    <source>
        <dbReference type="SAM" id="MobiDB-lite"/>
    </source>
</evidence>
<sequence length="102" mass="11443">MGSAQSRLFYKRKHEQRGLQHPPVLSARPPTADLNPPLGLKWVDGNGLTKAAPSAYVLSHDMEEANRLNQQHYLVNFVFGSNHMTPLQEQLWQGARVLDGLV</sequence>
<dbReference type="AlphaFoldDB" id="A0A433QUA1"/>